<evidence type="ECO:0000256" key="4">
    <source>
        <dbReference type="ARBA" id="ARBA00022864"/>
    </source>
</evidence>
<dbReference type="GO" id="GO:0005737">
    <property type="term" value="C:cytoplasm"/>
    <property type="evidence" value="ECO:0007669"/>
    <property type="project" value="UniProtKB-SubCell"/>
</dbReference>
<keyword evidence="5" id="KW-0539">Nucleus</keyword>
<evidence type="ECO:0000256" key="7">
    <source>
        <dbReference type="SAM" id="MobiDB-lite"/>
    </source>
</evidence>
<comment type="subcellular location">
    <subcellularLocation>
        <location evidence="1">Cytoplasm</location>
    </subcellularLocation>
</comment>
<evidence type="ECO:0000256" key="3">
    <source>
        <dbReference type="ARBA" id="ARBA00022712"/>
    </source>
</evidence>
<feature type="region of interest" description="Disordered" evidence="7">
    <location>
        <begin position="57"/>
        <end position="97"/>
    </location>
</feature>
<dbReference type="PANTHER" id="PTHR33347:SF34">
    <property type="entry name" value="PROTEIN SOB FIVE-LIKE 6"/>
    <property type="match status" value="1"/>
</dbReference>
<evidence type="ECO:0000313" key="8">
    <source>
        <dbReference type="EMBL" id="KAK2985598.1"/>
    </source>
</evidence>
<comment type="caution">
    <text evidence="8">The sequence shown here is derived from an EMBL/GenBank/DDBJ whole genome shotgun (WGS) entry which is preliminary data.</text>
</comment>
<keyword evidence="9" id="KW-1185">Reference proteome</keyword>
<dbReference type="Proteomes" id="UP001187471">
    <property type="component" value="Unassembled WGS sequence"/>
</dbReference>
<evidence type="ECO:0000256" key="5">
    <source>
        <dbReference type="ARBA" id="ARBA00023242"/>
    </source>
</evidence>
<evidence type="ECO:0000313" key="9">
    <source>
        <dbReference type="Proteomes" id="UP001187471"/>
    </source>
</evidence>
<feature type="region of interest" description="Disordered" evidence="7">
    <location>
        <begin position="118"/>
        <end position="145"/>
    </location>
</feature>
<keyword evidence="3" id="KW-0203">Cytokinin biosynthesis</keyword>
<gene>
    <name evidence="8" type="ORF">RJ640_006861</name>
</gene>
<dbReference type="AlphaFoldDB" id="A0AA88RGR1"/>
<evidence type="ECO:0000256" key="1">
    <source>
        <dbReference type="ARBA" id="ARBA00004496"/>
    </source>
</evidence>
<comment type="similarity">
    <text evidence="6">Belongs to the SOFL plant protein family.</text>
</comment>
<dbReference type="GO" id="GO:0009691">
    <property type="term" value="P:cytokinin biosynthetic process"/>
    <property type="evidence" value="ECO:0007669"/>
    <property type="project" value="UniProtKB-KW"/>
</dbReference>
<name>A0AA88RGR1_9ASTE</name>
<protein>
    <submittedName>
        <fullName evidence="8">Uncharacterized protein</fullName>
    </submittedName>
</protein>
<dbReference type="InterPro" id="IPR044670">
    <property type="entry name" value="SOFL"/>
</dbReference>
<evidence type="ECO:0000256" key="2">
    <source>
        <dbReference type="ARBA" id="ARBA00022490"/>
    </source>
</evidence>
<keyword evidence="2" id="KW-0963">Cytoplasm</keyword>
<dbReference type="PANTHER" id="PTHR33347">
    <property type="entry name" value="OSJNBA0091C07.3 PROTEIN"/>
    <property type="match status" value="1"/>
</dbReference>
<accession>A0AA88RGR1</accession>
<reference evidence="8" key="1">
    <citation type="submission" date="2022-12" db="EMBL/GenBank/DDBJ databases">
        <title>Draft genome assemblies for two species of Escallonia (Escalloniales).</title>
        <authorList>
            <person name="Chanderbali A."/>
            <person name="Dervinis C."/>
            <person name="Anghel I."/>
            <person name="Soltis D."/>
            <person name="Soltis P."/>
            <person name="Zapata F."/>
        </authorList>
    </citation>
    <scope>NUCLEOTIDE SEQUENCE</scope>
    <source>
        <strain evidence="8">UCBG92.1500</strain>
        <tissue evidence="8">Leaf</tissue>
    </source>
</reference>
<evidence type="ECO:0000256" key="6">
    <source>
        <dbReference type="ARBA" id="ARBA00024199"/>
    </source>
</evidence>
<feature type="region of interest" description="Disordered" evidence="7">
    <location>
        <begin position="173"/>
        <end position="213"/>
    </location>
</feature>
<feature type="compositionally biased region" description="Polar residues" evidence="7">
    <location>
        <begin position="191"/>
        <end position="204"/>
    </location>
</feature>
<keyword evidence="4" id="KW-0932">Cytokinin signaling pathway</keyword>
<organism evidence="8 9">
    <name type="scientific">Escallonia rubra</name>
    <dbReference type="NCBI Taxonomy" id="112253"/>
    <lineage>
        <taxon>Eukaryota</taxon>
        <taxon>Viridiplantae</taxon>
        <taxon>Streptophyta</taxon>
        <taxon>Embryophyta</taxon>
        <taxon>Tracheophyta</taxon>
        <taxon>Spermatophyta</taxon>
        <taxon>Magnoliopsida</taxon>
        <taxon>eudicotyledons</taxon>
        <taxon>Gunneridae</taxon>
        <taxon>Pentapetalae</taxon>
        <taxon>asterids</taxon>
        <taxon>campanulids</taxon>
        <taxon>Escalloniales</taxon>
        <taxon>Escalloniaceae</taxon>
        <taxon>Escallonia</taxon>
    </lineage>
</organism>
<proteinExistence type="inferred from homology"/>
<sequence length="213" mass="23268">MVFPLQNYIKRLTLVSHERGRGQTVGIELALAQMCSKLTPFPSGCESGWTMYLDQSSNSGDRYRRTGGEGGMSKGRNGHVGEEDEDLSMVSDASSGPRHFQEDDQDYCFDHGGYFGGQAKKGKQKKKVKESRGKQQNGCLDDTASSPILDMSKASLYLHHTIKEHKNIAQAVTQDTSAAKSKVVCREESGNENGNGISSVSTAAVAQEREKQE</sequence>
<dbReference type="GO" id="GO:0009736">
    <property type="term" value="P:cytokinin-activated signaling pathway"/>
    <property type="evidence" value="ECO:0007669"/>
    <property type="project" value="UniProtKB-KW"/>
</dbReference>
<feature type="compositionally biased region" description="Basic residues" evidence="7">
    <location>
        <begin position="120"/>
        <end position="129"/>
    </location>
</feature>
<dbReference type="EMBL" id="JAVXUO010001134">
    <property type="protein sequence ID" value="KAK2985598.1"/>
    <property type="molecule type" value="Genomic_DNA"/>
</dbReference>